<dbReference type="EMBL" id="CP000393">
    <property type="protein sequence ID" value="ABG52679.1"/>
    <property type="molecule type" value="Genomic_DNA"/>
</dbReference>
<evidence type="ECO:0000313" key="1">
    <source>
        <dbReference type="EMBL" id="ABG52679.1"/>
    </source>
</evidence>
<gene>
    <name evidence="1" type="ordered locus">Tery_3604</name>
</gene>
<dbReference type="RefSeq" id="WP_011613014.1">
    <property type="nucleotide sequence ID" value="NC_008312.1"/>
</dbReference>
<protein>
    <submittedName>
        <fullName evidence="1">Putative transposase</fullName>
    </submittedName>
</protein>
<sequence>MCIEAMLSDCKKGGYNLEGSQANIQRLTNLILLVAIAYTASFYHGNYIKKLECQRYICRLNEPGRRDRRHSNFWVGIYSELWVLAGNYLVDIV</sequence>
<organism evidence="1">
    <name type="scientific">Trichodesmium erythraeum (strain IMS101)</name>
    <dbReference type="NCBI Taxonomy" id="203124"/>
    <lineage>
        <taxon>Bacteria</taxon>
        <taxon>Bacillati</taxon>
        <taxon>Cyanobacteriota</taxon>
        <taxon>Cyanophyceae</taxon>
        <taxon>Oscillatoriophycideae</taxon>
        <taxon>Oscillatoriales</taxon>
        <taxon>Microcoleaceae</taxon>
        <taxon>Trichodesmium</taxon>
    </lineage>
</organism>
<accession>Q10YJ5</accession>
<proteinExistence type="predicted"/>
<reference evidence="1" key="1">
    <citation type="submission" date="2006-06" db="EMBL/GenBank/DDBJ databases">
        <title>Complete sequence of Trichodesmium erythraeum IMS101.</title>
        <authorList>
            <consortium name="US DOE Joint Genome Institute"/>
            <person name="Copeland A."/>
            <person name="Lucas S."/>
            <person name="Lapidus A."/>
            <person name="Barry K."/>
            <person name="Detter J.C."/>
            <person name="Glavina del Rio T."/>
            <person name="Hammon N."/>
            <person name="Israni S."/>
            <person name="Dalin E."/>
            <person name="Tice H."/>
            <person name="Pitluck S."/>
            <person name="Kiss H."/>
            <person name="Munk A.C."/>
            <person name="Brettin T."/>
            <person name="Bruce D."/>
            <person name="Han C."/>
            <person name="Tapia R."/>
            <person name="Gilna P."/>
            <person name="Schmutz J."/>
            <person name="Larimer F."/>
            <person name="Land M."/>
            <person name="Hauser L."/>
            <person name="Kyrpides N."/>
            <person name="Kim E."/>
            <person name="Richardson P."/>
        </authorList>
    </citation>
    <scope>NUCLEOTIDE SEQUENCE [LARGE SCALE GENOMIC DNA]</scope>
    <source>
        <strain evidence="1">IMS101</strain>
    </source>
</reference>
<dbReference type="OrthoDB" id="468082at2"/>
<dbReference type="eggNOG" id="COG3385">
    <property type="taxonomic scope" value="Bacteria"/>
</dbReference>
<dbReference type="KEGG" id="ter:Tery_3604"/>
<name>Q10YJ5_TRIEI</name>
<dbReference type="HOGENOM" id="CLU_060706_2_0_3"/>
<dbReference type="AlphaFoldDB" id="Q10YJ5"/>